<evidence type="ECO:0008006" key="6">
    <source>
        <dbReference type="Google" id="ProtNLM"/>
    </source>
</evidence>
<dbReference type="Proteomes" id="UP000030764">
    <property type="component" value="Unassembled WGS sequence"/>
</dbReference>
<dbReference type="Pfam" id="PF04000">
    <property type="entry name" value="Sas10_Utp3"/>
    <property type="match status" value="1"/>
</dbReference>
<dbReference type="PANTHER" id="PTHR13237:SF9">
    <property type="entry name" value="NEUROGUIDIN"/>
    <property type="match status" value="1"/>
</dbReference>
<evidence type="ECO:0000313" key="4">
    <source>
        <dbReference type="EMBL" id="KFD66347.1"/>
    </source>
</evidence>
<proteinExistence type="inferred from homology"/>
<evidence type="ECO:0000313" key="3">
    <source>
        <dbReference type="EMBL" id="KFD53264.1"/>
    </source>
</evidence>
<organism evidence="4">
    <name type="scientific">Trichuris suis</name>
    <name type="common">pig whipworm</name>
    <dbReference type="NCBI Taxonomy" id="68888"/>
    <lineage>
        <taxon>Eukaryota</taxon>
        <taxon>Metazoa</taxon>
        <taxon>Ecdysozoa</taxon>
        <taxon>Nematoda</taxon>
        <taxon>Enoplea</taxon>
        <taxon>Dorylaimia</taxon>
        <taxon>Trichinellida</taxon>
        <taxon>Trichuridae</taxon>
        <taxon>Trichuris</taxon>
    </lineage>
</organism>
<dbReference type="AlphaFoldDB" id="A0A085NA51"/>
<dbReference type="EMBL" id="KL363218">
    <property type="protein sequence ID" value="KFD53264.1"/>
    <property type="molecule type" value="Genomic_DNA"/>
</dbReference>
<dbReference type="Proteomes" id="UP000030758">
    <property type="component" value="Unassembled WGS sequence"/>
</dbReference>
<feature type="compositionally biased region" description="Acidic residues" evidence="2">
    <location>
        <begin position="151"/>
        <end position="165"/>
    </location>
</feature>
<feature type="region of interest" description="Disordered" evidence="2">
    <location>
        <begin position="138"/>
        <end position="175"/>
    </location>
</feature>
<feature type="compositionally biased region" description="Basic residues" evidence="2">
    <location>
        <begin position="286"/>
        <end position="309"/>
    </location>
</feature>
<evidence type="ECO:0000256" key="2">
    <source>
        <dbReference type="SAM" id="MobiDB-lite"/>
    </source>
</evidence>
<dbReference type="GO" id="GO:0000462">
    <property type="term" value="P:maturation of SSU-rRNA from tricistronic rRNA transcript (SSU-rRNA, 5.8S rRNA, LSU-rRNA)"/>
    <property type="evidence" value="ECO:0007669"/>
    <property type="project" value="TreeGrafter"/>
</dbReference>
<comment type="similarity">
    <text evidence="1">Belongs to the SAS10 family.</text>
</comment>
<keyword evidence="5" id="KW-1185">Reference proteome</keyword>
<evidence type="ECO:0000256" key="1">
    <source>
        <dbReference type="ARBA" id="ARBA00010979"/>
    </source>
</evidence>
<dbReference type="EMBL" id="KL367525">
    <property type="protein sequence ID" value="KFD66347.1"/>
    <property type="molecule type" value="Genomic_DNA"/>
</dbReference>
<dbReference type="PANTHER" id="PTHR13237">
    <property type="entry name" value="SOMETHING ABOUT SILENCING PROTEIN 10-RELATED"/>
    <property type="match status" value="1"/>
</dbReference>
<accession>A0A085NA51</accession>
<gene>
    <name evidence="3" type="ORF">M513_05745</name>
    <name evidence="4" type="ORF">M514_05745</name>
</gene>
<evidence type="ECO:0000313" key="5">
    <source>
        <dbReference type="Proteomes" id="UP000030764"/>
    </source>
</evidence>
<protein>
    <recommendedName>
        <fullName evidence="6">Sas10/Utp3/C1D family protein</fullName>
    </recommendedName>
</protein>
<feature type="region of interest" description="Disordered" evidence="2">
    <location>
        <begin position="284"/>
        <end position="309"/>
    </location>
</feature>
<sequence>MIVFMITNRVLADSLRIQIMETDVRRFEELLGTITEGSVGVTEYVKKISSTCDTQGDPSKGISFLEVKAHTQLSYLKNLALLILKKVNGKSIQNDPVVDRLTELRIVCERMRSVEQKLQYQIEKLIQSLNAELNVTGEKDPLSFKPHPQAMDEDSDEDVDIESEAEEKREQESVQNKKYIPPKLMATPYIEPRDREVERMRRRIMNTSMLQDLQKQYSQAPEEITERQSLMKHRELLEQQRKTEYEEEHFIRLRQPKGQTKMSLNAGNNLAGVFDFAGYFASSSGIRKKRKQGERRKGKSSKKKRNKMH</sequence>
<dbReference type="InterPro" id="IPR007146">
    <property type="entry name" value="Sas10/Utp3/C1D"/>
</dbReference>
<reference evidence="4 5" key="1">
    <citation type="journal article" date="2014" name="Nat. Genet.">
        <title>Genome and transcriptome of the porcine whipworm Trichuris suis.</title>
        <authorList>
            <person name="Jex A.R."/>
            <person name="Nejsum P."/>
            <person name="Schwarz E.M."/>
            <person name="Hu L."/>
            <person name="Young N.D."/>
            <person name="Hall R.S."/>
            <person name="Korhonen P.K."/>
            <person name="Liao S."/>
            <person name="Thamsborg S."/>
            <person name="Xia J."/>
            <person name="Xu P."/>
            <person name="Wang S."/>
            <person name="Scheerlinck J.P."/>
            <person name="Hofmann A."/>
            <person name="Sternberg P.W."/>
            <person name="Wang J."/>
            <person name="Gasser R.B."/>
        </authorList>
    </citation>
    <scope>NUCLEOTIDE SEQUENCE [LARGE SCALE GENOMIC DNA]</scope>
    <source>
        <strain evidence="4">DCEP-RM93F</strain>
        <strain evidence="3">DCEP-RM93M</strain>
    </source>
</reference>
<name>A0A085NA51_9BILA</name>
<dbReference type="GO" id="GO:0032040">
    <property type="term" value="C:small-subunit processome"/>
    <property type="evidence" value="ECO:0007669"/>
    <property type="project" value="TreeGrafter"/>
</dbReference>